<dbReference type="GO" id="GO:0006285">
    <property type="term" value="P:base-excision repair, AP site formation"/>
    <property type="evidence" value="ECO:0007669"/>
    <property type="project" value="TreeGrafter"/>
</dbReference>
<dbReference type="Pfam" id="PF00730">
    <property type="entry name" value="HhH-GPD"/>
    <property type="match status" value="1"/>
</dbReference>
<evidence type="ECO:0000256" key="2">
    <source>
        <dbReference type="ARBA" id="ARBA00012000"/>
    </source>
</evidence>
<reference evidence="6" key="1">
    <citation type="submission" date="2022-11" db="EMBL/GenBank/DDBJ databases">
        <title>Marilongibacter aestuarii gen. nov., sp. nov., isolated from tidal flat sediment.</title>
        <authorList>
            <person name="Jiayan W."/>
        </authorList>
    </citation>
    <scope>NUCLEOTIDE SEQUENCE</scope>
    <source>
        <strain evidence="6">Z1-6</strain>
    </source>
</reference>
<comment type="caution">
    <text evidence="6">The sequence shown here is derived from an EMBL/GenBank/DDBJ whole genome shotgun (WGS) entry which is preliminary data.</text>
</comment>
<dbReference type="AlphaFoldDB" id="A0A9X3J6J1"/>
<dbReference type="PANTHER" id="PTHR43003:SF5">
    <property type="entry name" value="DNA-3-METHYLADENINE GLYCOSYLASE"/>
    <property type="match status" value="1"/>
</dbReference>
<evidence type="ECO:0000256" key="3">
    <source>
        <dbReference type="ARBA" id="ARBA00022763"/>
    </source>
</evidence>
<dbReference type="Gene3D" id="1.10.340.30">
    <property type="entry name" value="Hypothetical protein, domain 2"/>
    <property type="match status" value="1"/>
</dbReference>
<dbReference type="SUPFAM" id="SSF48150">
    <property type="entry name" value="DNA-glycosylase"/>
    <property type="match status" value="1"/>
</dbReference>
<evidence type="ECO:0000313" key="6">
    <source>
        <dbReference type="EMBL" id="MCY1721513.1"/>
    </source>
</evidence>
<dbReference type="CDD" id="cd00056">
    <property type="entry name" value="ENDO3c"/>
    <property type="match status" value="1"/>
</dbReference>
<dbReference type="RefSeq" id="WP_343333842.1">
    <property type="nucleotide sequence ID" value="NZ_JAPOHD010000027.1"/>
</dbReference>
<dbReference type="GO" id="GO:0043916">
    <property type="term" value="F:DNA-7-methylguanine glycosylase activity"/>
    <property type="evidence" value="ECO:0007669"/>
    <property type="project" value="TreeGrafter"/>
</dbReference>
<dbReference type="GO" id="GO:0005737">
    <property type="term" value="C:cytoplasm"/>
    <property type="evidence" value="ECO:0007669"/>
    <property type="project" value="TreeGrafter"/>
</dbReference>
<evidence type="ECO:0000256" key="1">
    <source>
        <dbReference type="ARBA" id="ARBA00000086"/>
    </source>
</evidence>
<sequence length="211" mass="24656">MKKIQNEAEFKKLCDWCTGIEPKLERIIQQFDYPPFWHRKPDFPTLILTILEQQVSLASAKAAYTKLNEKIKTISPENLLKLTDDELRACYFSRQKIEYTRILATEIVDGRLNLSTLNTLDEPEIRKQLIRLKGIGNWTIDMYVLMSLHFTDIFPPGDLATIKAVYELGLVPPESSKDDIIDYMKRFSPNQSVATYILWHSYIQKRNLKLE</sequence>
<evidence type="ECO:0000256" key="4">
    <source>
        <dbReference type="ARBA" id="ARBA00023204"/>
    </source>
</evidence>
<dbReference type="EMBL" id="JAPOHD010000027">
    <property type="protein sequence ID" value="MCY1721513.1"/>
    <property type="molecule type" value="Genomic_DNA"/>
</dbReference>
<protein>
    <recommendedName>
        <fullName evidence="2">DNA-3-methyladenine glycosylase II</fullName>
        <ecNumber evidence="2">3.2.2.21</ecNumber>
    </recommendedName>
</protein>
<keyword evidence="7" id="KW-1185">Reference proteome</keyword>
<dbReference type="PANTHER" id="PTHR43003">
    <property type="entry name" value="DNA-3-METHYLADENINE GLYCOSYLASE"/>
    <property type="match status" value="1"/>
</dbReference>
<dbReference type="GO" id="GO:0006307">
    <property type="term" value="P:DNA alkylation repair"/>
    <property type="evidence" value="ECO:0007669"/>
    <property type="project" value="TreeGrafter"/>
</dbReference>
<keyword evidence="4" id="KW-0234">DNA repair</keyword>
<comment type="catalytic activity">
    <reaction evidence="1">
        <text>Hydrolysis of alkylated DNA, releasing 3-methyladenine, 3-methylguanine, 7-methylguanine and 7-methyladenine.</text>
        <dbReference type="EC" id="3.2.2.21"/>
    </reaction>
</comment>
<name>A0A9X3J6J1_9BACT</name>
<dbReference type="EC" id="3.2.2.21" evidence="2"/>
<accession>A0A9X3J6J1</accession>
<feature type="domain" description="HhH-GPD" evidence="5">
    <location>
        <begin position="51"/>
        <end position="205"/>
    </location>
</feature>
<dbReference type="Gene3D" id="1.10.1670.40">
    <property type="match status" value="1"/>
</dbReference>
<proteinExistence type="predicted"/>
<dbReference type="GO" id="GO:0032993">
    <property type="term" value="C:protein-DNA complex"/>
    <property type="evidence" value="ECO:0007669"/>
    <property type="project" value="TreeGrafter"/>
</dbReference>
<keyword evidence="3" id="KW-0227">DNA damage</keyword>
<organism evidence="6 7">
    <name type="scientific">Draconibacterium aestuarii</name>
    <dbReference type="NCBI Taxonomy" id="2998507"/>
    <lineage>
        <taxon>Bacteria</taxon>
        <taxon>Pseudomonadati</taxon>
        <taxon>Bacteroidota</taxon>
        <taxon>Bacteroidia</taxon>
        <taxon>Marinilabiliales</taxon>
        <taxon>Prolixibacteraceae</taxon>
        <taxon>Draconibacterium</taxon>
    </lineage>
</organism>
<dbReference type="Proteomes" id="UP001145087">
    <property type="component" value="Unassembled WGS sequence"/>
</dbReference>
<evidence type="ECO:0000313" key="7">
    <source>
        <dbReference type="Proteomes" id="UP001145087"/>
    </source>
</evidence>
<dbReference type="GO" id="GO:0008725">
    <property type="term" value="F:DNA-3-methyladenine glycosylase activity"/>
    <property type="evidence" value="ECO:0007669"/>
    <property type="project" value="TreeGrafter"/>
</dbReference>
<gene>
    <name evidence="6" type="ORF">OU798_14250</name>
</gene>
<dbReference type="InterPro" id="IPR051912">
    <property type="entry name" value="Alkylbase_DNA_Glycosylase/TA"/>
</dbReference>
<dbReference type="InterPro" id="IPR011257">
    <property type="entry name" value="DNA_glycosylase"/>
</dbReference>
<dbReference type="GO" id="GO:0032131">
    <property type="term" value="F:alkylated DNA binding"/>
    <property type="evidence" value="ECO:0007669"/>
    <property type="project" value="TreeGrafter"/>
</dbReference>
<evidence type="ECO:0000259" key="5">
    <source>
        <dbReference type="SMART" id="SM00478"/>
    </source>
</evidence>
<dbReference type="InterPro" id="IPR003265">
    <property type="entry name" value="HhH-GPD_domain"/>
</dbReference>
<dbReference type="SMART" id="SM00478">
    <property type="entry name" value="ENDO3c"/>
    <property type="match status" value="1"/>
</dbReference>